<dbReference type="InterPro" id="IPR011659">
    <property type="entry name" value="WD40"/>
</dbReference>
<organism evidence="4 5">
    <name type="scientific">Candidatus Polarisedimenticola svalbardensis</name>
    <dbReference type="NCBI Taxonomy" id="2886004"/>
    <lineage>
        <taxon>Bacteria</taxon>
        <taxon>Pseudomonadati</taxon>
        <taxon>Acidobacteriota</taxon>
        <taxon>Candidatus Polarisedimenticolia</taxon>
        <taxon>Candidatus Polarisedimenticolales</taxon>
        <taxon>Candidatus Polarisedimenticolaceae</taxon>
        <taxon>Candidatus Polarisedimenticola</taxon>
    </lineage>
</organism>
<feature type="signal peptide" evidence="3">
    <location>
        <begin position="1"/>
        <end position="25"/>
    </location>
</feature>
<evidence type="ECO:0000256" key="1">
    <source>
        <dbReference type="ARBA" id="ARBA00009820"/>
    </source>
</evidence>
<evidence type="ECO:0000313" key="4">
    <source>
        <dbReference type="EMBL" id="MBD3867880.1"/>
    </source>
</evidence>
<evidence type="ECO:0000256" key="3">
    <source>
        <dbReference type="SAM" id="SignalP"/>
    </source>
</evidence>
<reference evidence="4 5" key="1">
    <citation type="submission" date="2020-08" db="EMBL/GenBank/DDBJ databases">
        <title>Acidobacteriota in marine sediments use diverse sulfur dissimilation pathways.</title>
        <authorList>
            <person name="Wasmund K."/>
        </authorList>
    </citation>
    <scope>NUCLEOTIDE SEQUENCE [LARGE SCALE GENOMIC DNA]</scope>
    <source>
        <strain evidence="4">MAG AM4</strain>
    </source>
</reference>
<dbReference type="PANTHER" id="PTHR36842:SF1">
    <property type="entry name" value="PROTEIN TOLB"/>
    <property type="match status" value="1"/>
</dbReference>
<sequence>MKNISRSIAALLAVAFLFAGTPVFAQYFGKNKIAYNQFQWERYESPHFDIYYYPEEEPFLEDIISYAESNYRKISADLDHELRVRIPLIIYKTHQEFRQTNITLAELPDGVAAFAEPVQNRMVMPIDLPPDELYNLIGHELVHIFQYSIFFEGSLGRALRSNAPTWLMEGMASYLADDENNFDRMVIRDAVVNNFLPPIQAFSTQSFYAYRYGHAAFDFIEQEHGKEGLRNFIYEYRKVLLANAIEKAVKDSFGYDLEEFNRKFNRYLRKKYFPVLLEKKSPDDYGTRIGLKKRGRSISTISSALSPSGELIAAFSSPKPEMDLVILSASDGKLIRNLTKGYTNKYEQLEIDAFSGRRSLAWSPVGDDVAVFVKKEGRRRLFVFNALTGKALHNISMGEIYQAGSPSFSPNGSKVAFQGNLKGVVDLFEYDFASGEFRNLTSDDFFDANPWYSSDGASLLYNRRIGEHWKILSVDLSDSSRKTQITFGPYSDLGPSYSVDNQTIHFSSDRDPNGVFNIYSMDLATGQVRQLTDVVGGCLEPVELTDEEDEPYLVFNAFFTGAFQLYRMPVQQPEENVIEPRDPDDGAGDDTAEAEQFEPPMRLGMDADRKHPFKTSWDIETPSVSVGVANDGTFLTNSFIRFSDLLGDQRVMVSLTSVSEFANSVVQYTNLKKRFNWGAVAFDQRDYFLLADNAGNISRDQIQRTSGGNVFIEYPFSRFYRVEGSVGILDGTQDDLVGTSPGGIPQFSRTGSTHATARIGLVGDTTRYMQYGPAQGKRFSVSALYGAHVSGDTEGDILQYNLDFRTYKQLTRRSTLAWRVGSTYGAGDRVSFQAFGGINQLRGFEYREFFGSKIAWSNLELRFPLLEALPFTFGNLGPVRGFLFFDVGAASLPDDLFYDPEYFLGFGGVRIDPATSESVPFSFWDDENNRLQDGRASYGFGLQAYILGLQMNWSWARRLDYTQYELDFGGGTVPIGINKTKANKGGTRMDFYIVFDF</sequence>
<dbReference type="PANTHER" id="PTHR36842">
    <property type="entry name" value="PROTEIN TOLB HOMOLOG"/>
    <property type="match status" value="1"/>
</dbReference>
<comment type="caution">
    <text evidence="4">The sequence shown here is derived from an EMBL/GenBank/DDBJ whole genome shotgun (WGS) entry which is preliminary data.</text>
</comment>
<feature type="region of interest" description="Disordered" evidence="2">
    <location>
        <begin position="574"/>
        <end position="594"/>
    </location>
</feature>
<gene>
    <name evidence="4" type="ORF">IFK94_07140</name>
</gene>
<name>A0A8J6Y653_9BACT</name>
<dbReference type="InterPro" id="IPR011042">
    <property type="entry name" value="6-blade_b-propeller_TolB-like"/>
</dbReference>
<dbReference type="AlphaFoldDB" id="A0A8J6Y653"/>
<dbReference type="Proteomes" id="UP000648239">
    <property type="component" value="Unassembled WGS sequence"/>
</dbReference>
<dbReference type="EMBL" id="JACXWD010000017">
    <property type="protein sequence ID" value="MBD3867880.1"/>
    <property type="molecule type" value="Genomic_DNA"/>
</dbReference>
<proteinExistence type="inferred from homology"/>
<feature type="chain" id="PRO_5035151353" evidence="3">
    <location>
        <begin position="26"/>
        <end position="997"/>
    </location>
</feature>
<evidence type="ECO:0000256" key="2">
    <source>
        <dbReference type="SAM" id="MobiDB-lite"/>
    </source>
</evidence>
<accession>A0A8J6Y653</accession>
<feature type="compositionally biased region" description="Acidic residues" evidence="2">
    <location>
        <begin position="585"/>
        <end position="594"/>
    </location>
</feature>
<protein>
    <submittedName>
        <fullName evidence="4">PD40 domain-containing protein</fullName>
    </submittedName>
</protein>
<keyword evidence="3" id="KW-0732">Signal</keyword>
<dbReference type="Pfam" id="PF07676">
    <property type="entry name" value="PD40"/>
    <property type="match status" value="2"/>
</dbReference>
<evidence type="ECO:0000313" key="5">
    <source>
        <dbReference type="Proteomes" id="UP000648239"/>
    </source>
</evidence>
<comment type="similarity">
    <text evidence="1">Belongs to the TolB family.</text>
</comment>
<dbReference type="Gene3D" id="2.120.10.30">
    <property type="entry name" value="TolB, C-terminal domain"/>
    <property type="match status" value="2"/>
</dbReference>
<dbReference type="SUPFAM" id="SSF82171">
    <property type="entry name" value="DPP6 N-terminal domain-like"/>
    <property type="match status" value="1"/>
</dbReference>